<keyword evidence="3" id="KW-1185">Reference proteome</keyword>
<dbReference type="EMBL" id="GG663746">
    <property type="protein sequence ID" value="EEH53467.1"/>
    <property type="molecule type" value="Genomic_DNA"/>
</dbReference>
<dbReference type="GeneID" id="9687848"/>
<evidence type="ECO:0000313" key="2">
    <source>
        <dbReference type="EMBL" id="EEH53467.1"/>
    </source>
</evidence>
<dbReference type="OrthoDB" id="496335at2759"/>
<dbReference type="Proteomes" id="UP000001876">
    <property type="component" value="Unassembled WGS sequence"/>
</dbReference>
<dbReference type="RefSeq" id="XP_003062648.1">
    <property type="nucleotide sequence ID" value="XM_003062602.1"/>
</dbReference>
<sequence length="179" mass="19759">MATAMASASASIAARSFSFVVTTSRASTTRRDRLRPRRSSSALRRRDRVSVATVRASADEEDDWDGNPGPFVRPEGSPFFASYTDPTVWKLMQETLRAGEIEQILPAKAKLMAENDGWTLIDVRPYPDYCERHAWGALNAQLYAPQEVNDIASGCAPTKSFFSVVSLPPPRLGHDVIMP</sequence>
<proteinExistence type="predicted"/>
<dbReference type="SUPFAM" id="SSF52821">
    <property type="entry name" value="Rhodanese/Cell cycle control phosphatase"/>
    <property type="match status" value="1"/>
</dbReference>
<organism evidence="3">
    <name type="scientific">Micromonas pusilla (strain CCMP1545)</name>
    <name type="common">Picoplanktonic green alga</name>
    <dbReference type="NCBI Taxonomy" id="564608"/>
    <lineage>
        <taxon>Eukaryota</taxon>
        <taxon>Viridiplantae</taxon>
        <taxon>Chlorophyta</taxon>
        <taxon>Mamiellophyceae</taxon>
        <taxon>Mamiellales</taxon>
        <taxon>Mamiellaceae</taxon>
        <taxon>Micromonas</taxon>
    </lineage>
</organism>
<evidence type="ECO:0000256" key="1">
    <source>
        <dbReference type="SAM" id="MobiDB-lite"/>
    </source>
</evidence>
<name>C1N3P0_MICPC</name>
<dbReference type="PANTHER" id="PTHR44920">
    <property type="entry name" value="RHODANESE-LIKE DOMAIN-CONTAINING PROTEIN 14, CHLOROPLASTIC-RELATED"/>
    <property type="match status" value="1"/>
</dbReference>
<dbReference type="AlphaFoldDB" id="C1N3P0"/>
<reference evidence="2 3" key="1">
    <citation type="journal article" date="2009" name="Science">
        <title>Green evolution and dynamic adaptations revealed by genomes of the marine picoeukaryotes Micromonas.</title>
        <authorList>
            <person name="Worden A.Z."/>
            <person name="Lee J.H."/>
            <person name="Mock T."/>
            <person name="Rouze P."/>
            <person name="Simmons M.P."/>
            <person name="Aerts A.L."/>
            <person name="Allen A.E."/>
            <person name="Cuvelier M.L."/>
            <person name="Derelle E."/>
            <person name="Everett M.V."/>
            <person name="Foulon E."/>
            <person name="Grimwood J."/>
            <person name="Gundlach H."/>
            <person name="Henrissat B."/>
            <person name="Napoli C."/>
            <person name="McDonald S.M."/>
            <person name="Parker M.S."/>
            <person name="Rombauts S."/>
            <person name="Salamov A."/>
            <person name="Von Dassow P."/>
            <person name="Badger J.H."/>
            <person name="Coutinho P.M."/>
            <person name="Demir E."/>
            <person name="Dubchak I."/>
            <person name="Gentemann C."/>
            <person name="Eikrem W."/>
            <person name="Gready J.E."/>
            <person name="John U."/>
            <person name="Lanier W."/>
            <person name="Lindquist E.A."/>
            <person name="Lucas S."/>
            <person name="Mayer K.F."/>
            <person name="Moreau H."/>
            <person name="Not F."/>
            <person name="Otillar R."/>
            <person name="Panaud O."/>
            <person name="Pangilinan J."/>
            <person name="Paulsen I."/>
            <person name="Piegu B."/>
            <person name="Poliakov A."/>
            <person name="Robbens S."/>
            <person name="Schmutz J."/>
            <person name="Toulza E."/>
            <person name="Wyss T."/>
            <person name="Zelensky A."/>
            <person name="Zhou K."/>
            <person name="Armbrust E.V."/>
            <person name="Bhattacharya D."/>
            <person name="Goodenough U.W."/>
            <person name="Van de Peer Y."/>
            <person name="Grigoriev I.V."/>
        </authorList>
    </citation>
    <scope>NUCLEOTIDE SEQUENCE [LARGE SCALE GENOMIC DNA]</scope>
    <source>
        <strain evidence="2 3">CCMP1545</strain>
    </source>
</reference>
<dbReference type="KEGG" id="mpp:MICPUCDRAFT_42236"/>
<accession>C1N3P0</accession>
<gene>
    <name evidence="2" type="ORF">MICPUCDRAFT_42236</name>
</gene>
<dbReference type="GO" id="GO:0009507">
    <property type="term" value="C:chloroplast"/>
    <property type="evidence" value="ECO:0007669"/>
    <property type="project" value="TreeGrafter"/>
</dbReference>
<protein>
    <submittedName>
        <fullName evidence="2">Predicted protein</fullName>
    </submittedName>
</protein>
<evidence type="ECO:0000313" key="3">
    <source>
        <dbReference type="Proteomes" id="UP000001876"/>
    </source>
</evidence>
<dbReference type="PANTHER" id="PTHR44920:SF2">
    <property type="entry name" value="RHODANESE DOMAIN-CONTAINING PROTEIN"/>
    <property type="match status" value="1"/>
</dbReference>
<feature type="region of interest" description="Disordered" evidence="1">
    <location>
        <begin position="51"/>
        <end position="71"/>
    </location>
</feature>
<dbReference type="InterPro" id="IPR036873">
    <property type="entry name" value="Rhodanese-like_dom_sf"/>
</dbReference>
<dbReference type="InterPro" id="IPR043186">
    <property type="entry name" value="Str14"/>
</dbReference>